<dbReference type="SUPFAM" id="SSF55257">
    <property type="entry name" value="RBP11-like subunits of RNA polymerase"/>
    <property type="match status" value="1"/>
</dbReference>
<evidence type="ECO:0000256" key="5">
    <source>
        <dbReference type="ARBA" id="ARBA00023163"/>
    </source>
</evidence>
<dbReference type="GO" id="GO:0005666">
    <property type="term" value="C:RNA polymerase III complex"/>
    <property type="evidence" value="ECO:0007669"/>
    <property type="project" value="TreeGrafter"/>
</dbReference>
<dbReference type="STRING" id="5762.D2UXC7"/>
<dbReference type="OrthoDB" id="270173at2759"/>
<dbReference type="PROSITE" id="PS00446">
    <property type="entry name" value="RNA_POL_D_30KD"/>
    <property type="match status" value="1"/>
</dbReference>
<dbReference type="EMBL" id="GG738845">
    <property type="protein sequence ID" value="EFC50261.1"/>
    <property type="molecule type" value="Genomic_DNA"/>
</dbReference>
<dbReference type="SUPFAM" id="SSF56553">
    <property type="entry name" value="Insert subdomain of RNA polymerase alpha subunit"/>
    <property type="match status" value="1"/>
</dbReference>
<dbReference type="Gene3D" id="2.170.120.12">
    <property type="entry name" value="DNA-directed RNA polymerase, insert domain"/>
    <property type="match status" value="1"/>
</dbReference>
<dbReference type="Pfam" id="PF01193">
    <property type="entry name" value="RNA_pol_L"/>
    <property type="match status" value="1"/>
</dbReference>
<name>D2UXC7_NAEGR</name>
<protein>
    <recommendedName>
        <fullName evidence="3">DNA-directed RNA polymerases I and III subunit RPAC1</fullName>
    </recommendedName>
</protein>
<dbReference type="GO" id="GO:0003899">
    <property type="term" value="F:DNA-directed RNA polymerase activity"/>
    <property type="evidence" value="ECO:0007669"/>
    <property type="project" value="InterPro"/>
</dbReference>
<organism evidence="11">
    <name type="scientific">Naegleria gruberi</name>
    <name type="common">Amoeba</name>
    <dbReference type="NCBI Taxonomy" id="5762"/>
    <lineage>
        <taxon>Eukaryota</taxon>
        <taxon>Discoba</taxon>
        <taxon>Heterolobosea</taxon>
        <taxon>Tetramitia</taxon>
        <taxon>Eutetramitia</taxon>
        <taxon>Vahlkampfiidae</taxon>
        <taxon>Naegleria</taxon>
    </lineage>
</organism>
<dbReference type="OMA" id="MFPEVVF"/>
<feature type="region of interest" description="Disordered" evidence="8">
    <location>
        <begin position="363"/>
        <end position="398"/>
    </location>
</feature>
<comment type="similarity">
    <text evidence="7">Belongs to the archaeal Rpo3/eukaryotic RPB3 RNA polymerase subunit family.</text>
</comment>
<dbReference type="eggNOG" id="KOG1521">
    <property type="taxonomic scope" value="Eukaryota"/>
</dbReference>
<sequence length="398" mass="45898">MTKKNNPSLPPQVEDLRTRVRVGRHAPTQTSTISYHSSFQNLNYDNSFSLEDFQENLRINILKRDENDLVFEMIGIDAPIANAFRRIMLSEVPSMAIEKVVYLTNTSIIQDEVLAHRIGLVPIRCDPDFFFFARDINQNEDIILLDNEYILFELNVTCEKTLVPNPHNQNKLEYKHSKVYSGDLKWVPIGNQSTHFNGENAIRPVYDDILLAKLNPGQSIHVQCYCVKGIGRSHAKWQPVATATYRLMPEVVFKGEPVTELKQAKELVEKCPMNVFDIEDSPQTEFDSKVRVARPMNCTMCRECIREDNWDKRIQLSRVKDHFIFSIESVGSIPGGPAEIFRRALKIFWQKCEAHLINLRNNPIGSRQTTSSETNEQDDVEMKESSKKDKKKKKKILQ</sequence>
<evidence type="ECO:0000256" key="2">
    <source>
        <dbReference type="ARBA" id="ARBA00004123"/>
    </source>
</evidence>
<dbReference type="SMART" id="SM00662">
    <property type="entry name" value="RPOLD"/>
    <property type="match status" value="1"/>
</dbReference>
<dbReference type="Pfam" id="PF01000">
    <property type="entry name" value="RNA_pol_A_bac"/>
    <property type="match status" value="1"/>
</dbReference>
<keyword evidence="4" id="KW-0240">DNA-directed RNA polymerase</keyword>
<evidence type="ECO:0000256" key="3">
    <source>
        <dbReference type="ARBA" id="ARBA00022083"/>
    </source>
</evidence>
<keyword evidence="6" id="KW-0539">Nucleus</keyword>
<evidence type="ECO:0000313" key="10">
    <source>
        <dbReference type="EMBL" id="EFC50261.1"/>
    </source>
</evidence>
<comment type="subcellular location">
    <subcellularLocation>
        <location evidence="2">Nucleus</location>
    </subcellularLocation>
</comment>
<dbReference type="InterPro" id="IPR050518">
    <property type="entry name" value="Rpo3/RPB3_RNA_Pol_subunit"/>
</dbReference>
<dbReference type="Gene3D" id="3.30.1360.10">
    <property type="entry name" value="RNA polymerase, RBP11-like subunit"/>
    <property type="match status" value="1"/>
</dbReference>
<dbReference type="NCBIfam" id="NF001988">
    <property type="entry name" value="PRK00783.1"/>
    <property type="match status" value="1"/>
</dbReference>
<evidence type="ECO:0000256" key="6">
    <source>
        <dbReference type="ARBA" id="ARBA00023242"/>
    </source>
</evidence>
<dbReference type="RefSeq" id="XP_002683005.1">
    <property type="nucleotide sequence ID" value="XM_002682959.1"/>
</dbReference>
<dbReference type="InterPro" id="IPR033901">
    <property type="entry name" value="RNAPI/III_AC40"/>
</dbReference>
<dbReference type="InterPro" id="IPR001514">
    <property type="entry name" value="DNA-dir_RNA_pol_30-40kDasu_CS"/>
</dbReference>
<dbReference type="PANTHER" id="PTHR11800:SF13">
    <property type="entry name" value="DNA-DIRECTED RNA POLYMERASES I AND III SUBUNIT RPAC1"/>
    <property type="match status" value="1"/>
</dbReference>
<dbReference type="FunCoup" id="D2UXC7">
    <property type="interactions" value="350"/>
</dbReference>
<dbReference type="GeneID" id="8863727"/>
<dbReference type="Proteomes" id="UP000006671">
    <property type="component" value="Unassembled WGS sequence"/>
</dbReference>
<dbReference type="InterPro" id="IPR011263">
    <property type="entry name" value="DNA-dir_RNA_pol_RpoA/D/Rpb3"/>
</dbReference>
<dbReference type="GO" id="GO:0005736">
    <property type="term" value="C:RNA polymerase I complex"/>
    <property type="evidence" value="ECO:0007669"/>
    <property type="project" value="TreeGrafter"/>
</dbReference>
<feature type="compositionally biased region" description="Polar residues" evidence="8">
    <location>
        <begin position="363"/>
        <end position="374"/>
    </location>
</feature>
<comment type="function">
    <text evidence="1">DNA-dependent RNA polymerase catalyzes the transcription of DNA into RNA using the four ribonucleoside triphosphates as substrates.</text>
</comment>
<dbReference type="InterPro" id="IPR036603">
    <property type="entry name" value="RBP11-like"/>
</dbReference>
<keyword evidence="11" id="KW-1185">Reference proteome</keyword>
<dbReference type="PANTHER" id="PTHR11800">
    <property type="entry name" value="DNA-DIRECTED RNA POLYMERASE"/>
    <property type="match status" value="1"/>
</dbReference>
<keyword evidence="5" id="KW-0804">Transcription</keyword>
<dbReference type="InterPro" id="IPR022842">
    <property type="entry name" value="RNAP_Rpo3/Rpb3/RPAC1"/>
</dbReference>
<dbReference type="VEuPathDB" id="AmoebaDB:NAEGRDRAFT_29098"/>
<dbReference type="GO" id="GO:0006351">
    <property type="term" value="P:DNA-templated transcription"/>
    <property type="evidence" value="ECO:0007669"/>
    <property type="project" value="InterPro"/>
</dbReference>
<evidence type="ECO:0000256" key="1">
    <source>
        <dbReference type="ARBA" id="ARBA00004026"/>
    </source>
</evidence>
<reference evidence="10 11" key="1">
    <citation type="journal article" date="2010" name="Cell">
        <title>The genome of Naegleria gruberi illuminates early eukaryotic versatility.</title>
        <authorList>
            <person name="Fritz-Laylin L.K."/>
            <person name="Prochnik S.E."/>
            <person name="Ginger M.L."/>
            <person name="Dacks J.B."/>
            <person name="Carpenter M.L."/>
            <person name="Field M.C."/>
            <person name="Kuo A."/>
            <person name="Paredez A."/>
            <person name="Chapman J."/>
            <person name="Pham J."/>
            <person name="Shu S."/>
            <person name="Neupane R."/>
            <person name="Cipriano M."/>
            <person name="Mancuso J."/>
            <person name="Tu H."/>
            <person name="Salamov A."/>
            <person name="Lindquist E."/>
            <person name="Shapiro H."/>
            <person name="Lucas S."/>
            <person name="Grigoriev I.V."/>
            <person name="Cande W.Z."/>
            <person name="Fulton C."/>
            <person name="Rokhsar D.S."/>
            <person name="Dawson S.C."/>
        </authorList>
    </citation>
    <scope>NUCLEOTIDE SEQUENCE [LARGE SCALE GENOMIC DNA]</scope>
    <source>
        <strain evidence="10 11">NEG-M</strain>
    </source>
</reference>
<gene>
    <name evidence="10" type="ORF">NAEGRDRAFT_29098</name>
</gene>
<dbReference type="InterPro" id="IPR011262">
    <property type="entry name" value="DNA-dir_RNA_pol_insert"/>
</dbReference>
<dbReference type="InParanoid" id="D2UXC7"/>
<dbReference type="HAMAP" id="MF_00320">
    <property type="entry name" value="RNApol_arch_Rpo3"/>
    <property type="match status" value="1"/>
</dbReference>
<accession>D2UXC7</accession>
<dbReference type="KEGG" id="ngr:NAEGRDRAFT_29098"/>
<feature type="domain" description="DNA-directed RNA polymerase RpoA/D/Rpb3-type" evidence="9">
    <location>
        <begin position="68"/>
        <end position="359"/>
    </location>
</feature>
<dbReference type="GO" id="GO:0003677">
    <property type="term" value="F:DNA binding"/>
    <property type="evidence" value="ECO:0007669"/>
    <property type="project" value="InterPro"/>
</dbReference>
<dbReference type="GO" id="GO:0046983">
    <property type="term" value="F:protein dimerization activity"/>
    <property type="evidence" value="ECO:0007669"/>
    <property type="project" value="InterPro"/>
</dbReference>
<dbReference type="AlphaFoldDB" id="D2UXC7"/>
<evidence type="ECO:0000256" key="7">
    <source>
        <dbReference type="ARBA" id="ARBA00025804"/>
    </source>
</evidence>
<proteinExistence type="inferred from homology"/>
<feature type="compositionally biased region" description="Basic residues" evidence="8">
    <location>
        <begin position="388"/>
        <end position="398"/>
    </location>
</feature>
<evidence type="ECO:0000259" key="9">
    <source>
        <dbReference type="SMART" id="SM00662"/>
    </source>
</evidence>
<dbReference type="CDD" id="cd07032">
    <property type="entry name" value="RNAP_I_II_AC40"/>
    <property type="match status" value="1"/>
</dbReference>
<evidence type="ECO:0000256" key="4">
    <source>
        <dbReference type="ARBA" id="ARBA00022478"/>
    </source>
</evidence>
<evidence type="ECO:0000256" key="8">
    <source>
        <dbReference type="SAM" id="MobiDB-lite"/>
    </source>
</evidence>
<evidence type="ECO:0000313" key="11">
    <source>
        <dbReference type="Proteomes" id="UP000006671"/>
    </source>
</evidence>
<dbReference type="InterPro" id="IPR036643">
    <property type="entry name" value="RNApol_insert_sf"/>
</dbReference>